<dbReference type="AlphaFoldDB" id="A0A420IEI5"/>
<protein>
    <submittedName>
        <fullName evidence="1">Uncharacterized protein</fullName>
    </submittedName>
</protein>
<name>A0A420IEI5_9PEZI</name>
<accession>A0A420IEI5</accession>
<gene>
    <name evidence="1" type="ORF">GcM1_246138</name>
</gene>
<organism evidence="1 2">
    <name type="scientific">Golovinomyces cichoracearum</name>
    <dbReference type="NCBI Taxonomy" id="62708"/>
    <lineage>
        <taxon>Eukaryota</taxon>
        <taxon>Fungi</taxon>
        <taxon>Dikarya</taxon>
        <taxon>Ascomycota</taxon>
        <taxon>Pezizomycotina</taxon>
        <taxon>Leotiomycetes</taxon>
        <taxon>Erysiphales</taxon>
        <taxon>Erysiphaceae</taxon>
        <taxon>Golovinomyces</taxon>
    </lineage>
</organism>
<reference evidence="1 2" key="1">
    <citation type="journal article" date="2018" name="BMC Genomics">
        <title>Comparative genome analyses reveal sequence features reflecting distinct modes of host-adaptation between dicot and monocot powdery mildew.</title>
        <authorList>
            <person name="Wu Y."/>
            <person name="Ma X."/>
            <person name="Pan Z."/>
            <person name="Kale S.D."/>
            <person name="Song Y."/>
            <person name="King H."/>
            <person name="Zhang Q."/>
            <person name="Presley C."/>
            <person name="Deng X."/>
            <person name="Wei C.I."/>
            <person name="Xiao S."/>
        </authorList>
    </citation>
    <scope>NUCLEOTIDE SEQUENCE [LARGE SCALE GENOMIC DNA]</scope>
    <source>
        <strain evidence="1">UMSG1</strain>
    </source>
</reference>
<evidence type="ECO:0000313" key="2">
    <source>
        <dbReference type="Proteomes" id="UP000285326"/>
    </source>
</evidence>
<sequence>MRRRIAFSDNPKELNEVEFEGFVKVKVKYLETTLTFIRLQLLYSQKGHQSRSINCSGGGTFGQNSESFAGQIIGVP</sequence>
<proteinExistence type="predicted"/>
<comment type="caution">
    <text evidence="1">The sequence shown here is derived from an EMBL/GenBank/DDBJ whole genome shotgun (WGS) entry which is preliminary data.</text>
</comment>
<evidence type="ECO:0000313" key="1">
    <source>
        <dbReference type="EMBL" id="RKF72946.1"/>
    </source>
</evidence>
<dbReference type="Proteomes" id="UP000285326">
    <property type="component" value="Unassembled WGS sequence"/>
</dbReference>
<dbReference type="EMBL" id="MCBS01024640">
    <property type="protein sequence ID" value="RKF72946.1"/>
    <property type="molecule type" value="Genomic_DNA"/>
</dbReference>